<name>A0ABD0L1Y9_9CAEN</name>
<dbReference type="AlphaFoldDB" id="A0ABD0L1Y9"/>
<feature type="region of interest" description="Disordered" evidence="15">
    <location>
        <begin position="1"/>
        <end position="27"/>
    </location>
</feature>
<organism evidence="18 19">
    <name type="scientific">Batillaria attramentaria</name>
    <dbReference type="NCBI Taxonomy" id="370345"/>
    <lineage>
        <taxon>Eukaryota</taxon>
        <taxon>Metazoa</taxon>
        <taxon>Spiralia</taxon>
        <taxon>Lophotrochozoa</taxon>
        <taxon>Mollusca</taxon>
        <taxon>Gastropoda</taxon>
        <taxon>Caenogastropoda</taxon>
        <taxon>Sorbeoconcha</taxon>
        <taxon>Cerithioidea</taxon>
        <taxon>Batillariidae</taxon>
        <taxon>Batillaria</taxon>
    </lineage>
</organism>
<comment type="catalytic activity">
    <reaction evidence="14">
        <text>4-carboxy-L-glutamyl-[protein] + 2,3-epoxyphylloquinone + H2O + H(+) = phylloquinol + L-glutamyl-[protein] + CO2 + O2</text>
        <dbReference type="Rhea" id="RHEA:45140"/>
        <dbReference type="Rhea" id="RHEA-COMP:10208"/>
        <dbReference type="Rhea" id="RHEA-COMP:11094"/>
        <dbReference type="ChEBI" id="CHEBI:15377"/>
        <dbReference type="ChEBI" id="CHEBI:15378"/>
        <dbReference type="ChEBI" id="CHEBI:15379"/>
        <dbReference type="ChEBI" id="CHEBI:15759"/>
        <dbReference type="ChEBI" id="CHEBI:16526"/>
        <dbReference type="ChEBI" id="CHEBI:28433"/>
        <dbReference type="ChEBI" id="CHEBI:29973"/>
        <dbReference type="ChEBI" id="CHEBI:84990"/>
        <dbReference type="EC" id="4.1.1.90"/>
    </reaction>
    <physiologicalReaction direction="right-to-left" evidence="14">
        <dbReference type="Rhea" id="RHEA:45142"/>
    </physiologicalReaction>
</comment>
<gene>
    <name evidence="18" type="ORF">BaRGS_00015477</name>
</gene>
<dbReference type="Proteomes" id="UP001519460">
    <property type="component" value="Unassembled WGS sequence"/>
</dbReference>
<comment type="subcellular location">
    <subcellularLocation>
        <location evidence="1">Endoplasmic reticulum membrane</location>
        <topology evidence="1">Multi-pass membrane protein</topology>
    </subcellularLocation>
</comment>
<evidence type="ECO:0000256" key="1">
    <source>
        <dbReference type="ARBA" id="ARBA00004477"/>
    </source>
</evidence>
<keyword evidence="5" id="KW-0256">Endoplasmic reticulum</keyword>
<evidence type="ECO:0000256" key="3">
    <source>
        <dbReference type="ARBA" id="ARBA00017054"/>
    </source>
</evidence>
<feature type="domain" description="HTTM-like" evidence="17">
    <location>
        <begin position="55"/>
        <end position="297"/>
    </location>
</feature>
<dbReference type="EMBL" id="JACVVK020000094">
    <property type="protein sequence ID" value="KAK7493351.1"/>
    <property type="molecule type" value="Genomic_DNA"/>
</dbReference>
<evidence type="ECO:0000256" key="16">
    <source>
        <dbReference type="SAM" id="Phobius"/>
    </source>
</evidence>
<dbReference type="InterPro" id="IPR011020">
    <property type="entry name" value="HTTM-like"/>
</dbReference>
<dbReference type="InterPro" id="IPR053935">
    <property type="entry name" value="VKGC_lumenal_dom"/>
</dbReference>
<evidence type="ECO:0000256" key="6">
    <source>
        <dbReference type="ARBA" id="ARBA00022989"/>
    </source>
</evidence>
<comment type="caution">
    <text evidence="18">The sequence shown here is derived from an EMBL/GenBank/DDBJ whole genome shotgun (WGS) entry which is preliminary data.</text>
</comment>
<accession>A0ABD0L1Y9</accession>
<feature type="compositionally biased region" description="Basic and acidic residues" evidence="15">
    <location>
        <begin position="17"/>
        <end position="27"/>
    </location>
</feature>
<dbReference type="PANTHER" id="PTHR12639:SF6">
    <property type="entry name" value="VITAMIN K-DEPENDENT GAMMA-CARBOXYLASE"/>
    <property type="match status" value="1"/>
</dbReference>
<keyword evidence="6 16" id="KW-1133">Transmembrane helix</keyword>
<evidence type="ECO:0000256" key="10">
    <source>
        <dbReference type="ARBA" id="ARBA00023239"/>
    </source>
</evidence>
<dbReference type="InterPro" id="IPR007782">
    <property type="entry name" value="VKG_COase"/>
</dbReference>
<dbReference type="Pfam" id="PF22777">
    <property type="entry name" value="VKGC_lumenal_dom"/>
    <property type="match status" value="1"/>
</dbReference>
<feature type="transmembrane region" description="Helical" evidence="16">
    <location>
        <begin position="98"/>
        <end position="131"/>
    </location>
</feature>
<dbReference type="SMART" id="SM00752">
    <property type="entry name" value="HTTM"/>
    <property type="match status" value="1"/>
</dbReference>
<keyword evidence="4 16" id="KW-0812">Transmembrane</keyword>
<evidence type="ECO:0000256" key="7">
    <source>
        <dbReference type="ARBA" id="ARBA00022990"/>
    </source>
</evidence>
<evidence type="ECO:0000256" key="14">
    <source>
        <dbReference type="ARBA" id="ARBA00048415"/>
    </source>
</evidence>
<feature type="transmembrane region" description="Helical" evidence="16">
    <location>
        <begin position="234"/>
        <end position="254"/>
    </location>
</feature>
<evidence type="ECO:0000256" key="11">
    <source>
        <dbReference type="ARBA" id="ARBA00030083"/>
    </source>
</evidence>
<reference evidence="18 19" key="1">
    <citation type="journal article" date="2023" name="Sci. Data">
        <title>Genome assembly of the Korean intertidal mud-creeper Batillaria attramentaria.</title>
        <authorList>
            <person name="Patra A.K."/>
            <person name="Ho P.T."/>
            <person name="Jun S."/>
            <person name="Lee S.J."/>
            <person name="Kim Y."/>
            <person name="Won Y.J."/>
        </authorList>
    </citation>
    <scope>NUCLEOTIDE SEQUENCE [LARGE SCALE GENOMIC DNA]</scope>
    <source>
        <strain evidence="18">Wonlab-2016</strain>
    </source>
</reference>
<keyword evidence="9" id="KW-1015">Disulfide bond</keyword>
<dbReference type="EC" id="4.1.1.90" evidence="2"/>
<keyword evidence="8 16" id="KW-0472">Membrane</keyword>
<evidence type="ECO:0000256" key="9">
    <source>
        <dbReference type="ARBA" id="ARBA00023157"/>
    </source>
</evidence>
<feature type="transmembrane region" description="Helical" evidence="16">
    <location>
        <begin position="274"/>
        <end position="297"/>
    </location>
</feature>
<evidence type="ECO:0000259" key="17">
    <source>
        <dbReference type="SMART" id="SM00752"/>
    </source>
</evidence>
<evidence type="ECO:0000256" key="13">
    <source>
        <dbReference type="ARBA" id="ARBA00032107"/>
    </source>
</evidence>
<dbReference type="Pfam" id="PF05090">
    <property type="entry name" value="HTTM"/>
    <property type="match status" value="1"/>
</dbReference>
<evidence type="ECO:0000256" key="2">
    <source>
        <dbReference type="ARBA" id="ARBA00012248"/>
    </source>
</evidence>
<evidence type="ECO:0000256" key="12">
    <source>
        <dbReference type="ARBA" id="ARBA00030249"/>
    </source>
</evidence>
<evidence type="ECO:0000256" key="8">
    <source>
        <dbReference type="ARBA" id="ARBA00023136"/>
    </source>
</evidence>
<dbReference type="PANTHER" id="PTHR12639">
    <property type="entry name" value="VITAMIN K-DEPENDENT GAMMA-CARBOXYLASE"/>
    <property type="match status" value="1"/>
</dbReference>
<dbReference type="SUPFAM" id="SSF51182">
    <property type="entry name" value="RmlC-like cupins"/>
    <property type="match status" value="1"/>
</dbReference>
<evidence type="ECO:0000256" key="5">
    <source>
        <dbReference type="ARBA" id="ARBA00022824"/>
    </source>
</evidence>
<sequence length="731" mass="85321">MERKTANKSGKKGKKPNTSDRQKSDACEDPDRFQRLFGFQLTDLQSWRRFVCLMSRPTDPASLAFTRFIFADVRWGDPEQCHFPLFDWLQPLPVQWMIILYFLMLIGAAGIMLGAVYRVSCLLFLLPYWYILLLDKSVWNNHSYLFGILAFLLTLSDANRYWSVDGLFNRNIHNADVPLWNYTLLRSQVFLVYFVAGLKKLDIDWVTGYSMQYLASHWVFEPFRLVMTNDEVDYFVVHLGGLTIDLFIGFLFFFDKTRLLAFIFCSSFHLMNSQLFSIGMFPWVMLATQPLFCYANWPRPIFRRIPRAMRLLTPDDDDTDTQPSSHCIYPKEYVKPEMTPDVRTAAPASRQRTPPTRPSLRHQAAAIFSIIFLLWQMFLPYSHFITKGYNSWTQGLYGYSWDMMVHSRNLQHIRITFVDKDTGQQGYLNPELWTRSSRWGSHPDMMQQYARCIASNLRKHDVNNVELYFDVWISLNKRFQQRTVDPRVDVLHADWSPFRSTTWMMPLLVDLSDWRTKFTEITESLNNNTEFVEVVFVADFPGLHLENYVHPDIGYTNITVLKGKVVVEVLPEEEDQSVPSADNVTLLEGQSTQIPGGRFHNVYTVSDEPSCYMYIFTNTTEARFLEGLKEFELLMNGTEDTSKVPEKFAKDPNLDRYKEVLEAKAKERQYAEKKLSEMAKDVVQFIHSRTVRSFRMIKGAMKSIVMSIPFHSILEEINTSENEQSFSTPVL</sequence>
<dbReference type="GO" id="GO:0005789">
    <property type="term" value="C:endoplasmic reticulum membrane"/>
    <property type="evidence" value="ECO:0007669"/>
    <property type="project" value="UniProtKB-SubCell"/>
</dbReference>
<feature type="transmembrane region" description="Helical" evidence="16">
    <location>
        <begin position="143"/>
        <end position="162"/>
    </location>
</feature>
<evidence type="ECO:0000256" key="15">
    <source>
        <dbReference type="SAM" id="MobiDB-lite"/>
    </source>
</evidence>
<dbReference type="GO" id="GO:0008488">
    <property type="term" value="F:gamma-glutamyl carboxylase activity"/>
    <property type="evidence" value="ECO:0007669"/>
    <property type="project" value="UniProtKB-EC"/>
</dbReference>
<keyword evidence="7" id="KW-0007">Acetylation</keyword>
<evidence type="ECO:0000313" key="18">
    <source>
        <dbReference type="EMBL" id="KAK7493351.1"/>
    </source>
</evidence>
<proteinExistence type="predicted"/>
<keyword evidence="10" id="KW-0456">Lyase</keyword>
<evidence type="ECO:0000313" key="19">
    <source>
        <dbReference type="Proteomes" id="UP001519460"/>
    </source>
</evidence>
<evidence type="ECO:0000256" key="4">
    <source>
        <dbReference type="ARBA" id="ARBA00022692"/>
    </source>
</evidence>
<dbReference type="InterPro" id="IPR011051">
    <property type="entry name" value="RmlC_Cupin_sf"/>
</dbReference>
<feature type="transmembrane region" description="Helical" evidence="16">
    <location>
        <begin position="360"/>
        <end position="378"/>
    </location>
</feature>
<dbReference type="InterPro" id="IPR053934">
    <property type="entry name" value="HTTM_dom"/>
</dbReference>
<protein>
    <recommendedName>
        <fullName evidence="3">Vitamin K-dependent gamma-carboxylase</fullName>
        <ecNumber evidence="2">4.1.1.90</ecNumber>
    </recommendedName>
    <alternativeName>
        <fullName evidence="11">Gamma-glutamyl carboxylase</fullName>
    </alternativeName>
    <alternativeName>
        <fullName evidence="12">Peptidyl-glutamate 4-carboxylase</fullName>
    </alternativeName>
    <alternativeName>
        <fullName evidence="13">Vitamin K gamma glutamyl carboxylase</fullName>
    </alternativeName>
</protein>
<keyword evidence="19" id="KW-1185">Reference proteome</keyword>